<evidence type="ECO:0000313" key="3">
    <source>
        <dbReference type="Proteomes" id="UP000007129"/>
    </source>
</evidence>
<gene>
    <name evidence="2" type="ORF">MPH_09590</name>
</gene>
<dbReference type="AlphaFoldDB" id="K2RFA9"/>
<dbReference type="InParanoid" id="K2RFA9"/>
<keyword evidence="1" id="KW-0732">Signal</keyword>
<protein>
    <submittedName>
        <fullName evidence="2">Uncharacterized protein</fullName>
    </submittedName>
</protein>
<reference evidence="2 3" key="1">
    <citation type="journal article" date="2012" name="BMC Genomics">
        <title>Tools to kill: Genome of one of the most destructive plant pathogenic fungi Macrophomina phaseolina.</title>
        <authorList>
            <person name="Islam M.S."/>
            <person name="Haque M.S."/>
            <person name="Islam M.M."/>
            <person name="Emdad E.M."/>
            <person name="Halim A."/>
            <person name="Hossen Q.M.M."/>
            <person name="Hossain M.Z."/>
            <person name="Ahmed B."/>
            <person name="Rahim S."/>
            <person name="Rahman M.S."/>
            <person name="Alam M.M."/>
            <person name="Hou S."/>
            <person name="Wan X."/>
            <person name="Saito J.A."/>
            <person name="Alam M."/>
        </authorList>
    </citation>
    <scope>NUCLEOTIDE SEQUENCE [LARGE SCALE GENOMIC DNA]</scope>
    <source>
        <strain evidence="2 3">MS6</strain>
    </source>
</reference>
<accession>K2RFA9</accession>
<feature type="chain" id="PRO_5003863978" evidence="1">
    <location>
        <begin position="21"/>
        <end position="88"/>
    </location>
</feature>
<feature type="signal peptide" evidence="1">
    <location>
        <begin position="1"/>
        <end position="20"/>
    </location>
</feature>
<dbReference type="HOGENOM" id="CLU_2469520_0_0_1"/>
<organism evidence="2 3">
    <name type="scientific">Macrophomina phaseolina (strain MS6)</name>
    <name type="common">Charcoal rot fungus</name>
    <dbReference type="NCBI Taxonomy" id="1126212"/>
    <lineage>
        <taxon>Eukaryota</taxon>
        <taxon>Fungi</taxon>
        <taxon>Dikarya</taxon>
        <taxon>Ascomycota</taxon>
        <taxon>Pezizomycotina</taxon>
        <taxon>Dothideomycetes</taxon>
        <taxon>Dothideomycetes incertae sedis</taxon>
        <taxon>Botryosphaeriales</taxon>
        <taxon>Botryosphaeriaceae</taxon>
        <taxon>Macrophomina</taxon>
    </lineage>
</organism>
<comment type="caution">
    <text evidence="2">The sequence shown here is derived from an EMBL/GenBank/DDBJ whole genome shotgun (WGS) entry which is preliminary data.</text>
</comment>
<evidence type="ECO:0000256" key="1">
    <source>
        <dbReference type="SAM" id="SignalP"/>
    </source>
</evidence>
<evidence type="ECO:0000313" key="2">
    <source>
        <dbReference type="EMBL" id="EKG13308.1"/>
    </source>
</evidence>
<name>K2RFA9_MACPH</name>
<sequence length="88" mass="9263">MYASALLSALLGASSAAALAIEGRAANVLFDITFHTGTQFSGESRIVQISTPAENSNQLPCQNLQGEAIDNRAQSVEVPPNCVCFFFA</sequence>
<dbReference type="EMBL" id="AHHD01000414">
    <property type="protein sequence ID" value="EKG13308.1"/>
    <property type="molecule type" value="Genomic_DNA"/>
</dbReference>
<proteinExistence type="predicted"/>
<dbReference type="VEuPathDB" id="FungiDB:MPH_09590"/>
<dbReference type="Proteomes" id="UP000007129">
    <property type="component" value="Unassembled WGS sequence"/>
</dbReference>